<proteinExistence type="predicted"/>
<keyword evidence="1" id="KW-0675">Receptor</keyword>
<reference evidence="1" key="1">
    <citation type="submission" date="2019-03" db="EMBL/GenBank/DDBJ databases">
        <title>Single cell metagenomics reveals metabolic interactions within the superorganism composed of flagellate Streblomastix strix and complex community of Bacteroidetes bacteria on its surface.</title>
        <authorList>
            <person name="Treitli S.C."/>
            <person name="Kolisko M."/>
            <person name="Husnik F."/>
            <person name="Keeling P."/>
            <person name="Hampl V."/>
        </authorList>
    </citation>
    <scope>NUCLEOTIDE SEQUENCE</scope>
    <source>
        <strain evidence="1">STM</strain>
    </source>
</reference>
<organism evidence="1">
    <name type="scientific">termite gut metagenome</name>
    <dbReference type="NCBI Taxonomy" id="433724"/>
    <lineage>
        <taxon>unclassified sequences</taxon>
        <taxon>metagenomes</taxon>
        <taxon>organismal metagenomes</taxon>
    </lineage>
</organism>
<dbReference type="Pfam" id="PF13715">
    <property type="entry name" value="CarbopepD_reg_2"/>
    <property type="match status" value="1"/>
</dbReference>
<protein>
    <submittedName>
        <fullName evidence="1">TonB-dependent receptor SusC</fullName>
    </submittedName>
</protein>
<dbReference type="AlphaFoldDB" id="A0A5J4PVL6"/>
<dbReference type="InterPro" id="IPR008969">
    <property type="entry name" value="CarboxyPept-like_regulatory"/>
</dbReference>
<gene>
    <name evidence="1" type="ORF">EZS27_036023</name>
</gene>
<dbReference type="EMBL" id="SNRY01006184">
    <property type="protein sequence ID" value="KAA6313162.1"/>
    <property type="molecule type" value="Genomic_DNA"/>
</dbReference>
<evidence type="ECO:0000313" key="1">
    <source>
        <dbReference type="EMBL" id="KAA6313162.1"/>
    </source>
</evidence>
<sequence length="138" mass="14925">MIKLITFIQCTTGVLIFFISFSVFAQQNSLSIRGQVLDKKTNEPLIGANVSIANDKTGTVSDAEGKFTLSPKSFPATISVSYLGYQTSRISVGENSGAVTVFLLEDVGILNEVVVVVFNGDYTVEVCSEEKNHHIIMA</sequence>
<feature type="non-terminal residue" evidence="1">
    <location>
        <position position="138"/>
    </location>
</feature>
<dbReference type="SUPFAM" id="SSF49464">
    <property type="entry name" value="Carboxypeptidase regulatory domain-like"/>
    <property type="match status" value="1"/>
</dbReference>
<accession>A0A5J4PVL6</accession>
<name>A0A5J4PVL6_9ZZZZ</name>
<dbReference type="Gene3D" id="2.60.40.1120">
    <property type="entry name" value="Carboxypeptidase-like, regulatory domain"/>
    <property type="match status" value="1"/>
</dbReference>
<comment type="caution">
    <text evidence="1">The sequence shown here is derived from an EMBL/GenBank/DDBJ whole genome shotgun (WGS) entry which is preliminary data.</text>
</comment>